<proteinExistence type="predicted"/>
<feature type="transmembrane region" description="Helical" evidence="1">
    <location>
        <begin position="225"/>
        <end position="248"/>
    </location>
</feature>
<keyword evidence="2" id="KW-0732">Signal</keyword>
<keyword evidence="1" id="KW-0472">Membrane</keyword>
<feature type="transmembrane region" description="Helical" evidence="1">
    <location>
        <begin position="183"/>
        <end position="204"/>
    </location>
</feature>
<accession>A0A0G4IRV9</accession>
<reference evidence="3 5" key="1">
    <citation type="submission" date="2015-02" db="EMBL/GenBank/DDBJ databases">
        <authorList>
            <person name="Chooi Y.-H."/>
        </authorList>
    </citation>
    <scope>NUCLEOTIDE SEQUENCE [LARGE SCALE GENOMIC DNA]</scope>
    <source>
        <strain evidence="3">E3</strain>
    </source>
</reference>
<evidence type="ECO:0000313" key="3">
    <source>
        <dbReference type="EMBL" id="CEO97889.1"/>
    </source>
</evidence>
<protein>
    <recommendedName>
        <fullName evidence="7">Intimal thickness related receptor IRP domain-containing protein</fullName>
    </recommendedName>
</protein>
<dbReference type="Proteomes" id="UP000290189">
    <property type="component" value="Unassembled WGS sequence"/>
</dbReference>
<feature type="transmembrane region" description="Helical" evidence="1">
    <location>
        <begin position="375"/>
        <end position="398"/>
    </location>
</feature>
<keyword evidence="1" id="KW-1133">Transmembrane helix</keyword>
<gene>
    <name evidence="3" type="ORF">PBRA_006003</name>
    <name evidence="4" type="ORF">PLBR_LOCUS5319</name>
</gene>
<evidence type="ECO:0000313" key="6">
    <source>
        <dbReference type="Proteomes" id="UP000290189"/>
    </source>
</evidence>
<evidence type="ECO:0008006" key="7">
    <source>
        <dbReference type="Google" id="ProtNLM"/>
    </source>
</evidence>
<organism evidence="3 5">
    <name type="scientific">Plasmodiophora brassicae</name>
    <name type="common">Clubroot disease agent</name>
    <dbReference type="NCBI Taxonomy" id="37360"/>
    <lineage>
        <taxon>Eukaryota</taxon>
        <taxon>Sar</taxon>
        <taxon>Rhizaria</taxon>
        <taxon>Endomyxa</taxon>
        <taxon>Phytomyxea</taxon>
        <taxon>Plasmodiophorida</taxon>
        <taxon>Plasmodiophoridae</taxon>
        <taxon>Plasmodiophora</taxon>
    </lineage>
</organism>
<evidence type="ECO:0000256" key="1">
    <source>
        <dbReference type="SAM" id="Phobius"/>
    </source>
</evidence>
<feature type="transmembrane region" description="Helical" evidence="1">
    <location>
        <begin position="332"/>
        <end position="354"/>
    </location>
</feature>
<feature type="chain" id="PRO_5036293156" description="Intimal thickness related receptor IRP domain-containing protein" evidence="2">
    <location>
        <begin position="24"/>
        <end position="479"/>
    </location>
</feature>
<dbReference type="EMBL" id="CDSF01000081">
    <property type="protein sequence ID" value="CEO97889.1"/>
    <property type="molecule type" value="Genomic_DNA"/>
</dbReference>
<reference evidence="4 6" key="2">
    <citation type="submission" date="2018-03" db="EMBL/GenBank/DDBJ databases">
        <authorList>
            <person name="Fogelqvist J."/>
        </authorList>
    </citation>
    <scope>NUCLEOTIDE SEQUENCE [LARGE SCALE GENOMIC DNA]</scope>
</reference>
<sequence length="479" mass="51447">MPSIVAATTSVLMLVAGLPALSAMLTISRAGAADEHLPSTPFLLGNLSFTSVTARSVLRVPADSTRQVAEPDVVARRLADISPVPLSQVFLLVEFQDSYDVTLLTAICARSQCPGVLVGNCDGSSRAYFTWMATPGPSVPCVAITSTVTARVLDFVSNATTGSFVVTPEGADPGWEVLRGSTWLMAIAAALYLALALFAVFKGISFTIDGACRLLKFSDVPKAELYIVCLHFASATVDFLTFLNFAAFDSRGFSYRTQVLLSELSNPLNMASTVTLAILLREAAQVGTQTVRQRLSRMIMYSVAVVLLVASLVVFVAEFVTLRRSAGDSLTAGLATINSLCATVYFTCFGYATAKRLLRMKGALPEEHIQRRRRFALRLAHSGLWGFVTVLGMIGILATTASNGSFATFWMLYGLIATSSAITRALELSAFAPIGQQCMLARVQGFRVYFRTRPSPRWAPSNTVCVQPSSRHMAGALPT</sequence>
<dbReference type="Proteomes" id="UP000039324">
    <property type="component" value="Unassembled WGS sequence"/>
</dbReference>
<dbReference type="EMBL" id="OVEO01000009">
    <property type="protein sequence ID" value="SPQ98104.1"/>
    <property type="molecule type" value="Genomic_DNA"/>
</dbReference>
<keyword evidence="1" id="KW-0812">Transmembrane</keyword>
<evidence type="ECO:0000256" key="2">
    <source>
        <dbReference type="SAM" id="SignalP"/>
    </source>
</evidence>
<geneLocation type="mitochondrion" evidence="4"/>
<feature type="signal peptide" evidence="2">
    <location>
        <begin position="1"/>
        <end position="23"/>
    </location>
</feature>
<keyword evidence="5" id="KW-1185">Reference proteome</keyword>
<evidence type="ECO:0000313" key="4">
    <source>
        <dbReference type="EMBL" id="SPQ98104.1"/>
    </source>
</evidence>
<keyword evidence="4" id="KW-0496">Mitochondrion</keyword>
<feature type="transmembrane region" description="Helical" evidence="1">
    <location>
        <begin position="410"/>
        <end position="432"/>
    </location>
</feature>
<evidence type="ECO:0000313" key="5">
    <source>
        <dbReference type="Proteomes" id="UP000039324"/>
    </source>
</evidence>
<feature type="transmembrane region" description="Helical" evidence="1">
    <location>
        <begin position="299"/>
        <end position="320"/>
    </location>
</feature>
<dbReference type="AlphaFoldDB" id="A0A0G4IRV9"/>
<name>A0A0G4IRV9_PLABS</name>